<proteinExistence type="inferred from homology"/>
<dbReference type="RefSeq" id="XP_031939318.1">
    <property type="nucleotide sequence ID" value="XM_032089948.1"/>
</dbReference>
<dbReference type="GO" id="GO:0140291">
    <property type="term" value="P:peptidyl-glutamate ADP-deribosylation"/>
    <property type="evidence" value="ECO:0007669"/>
    <property type="project" value="TreeGrafter"/>
</dbReference>
<protein>
    <recommendedName>
        <fullName evidence="5">ADP-ribose 1''-phosphate phosphatase</fullName>
        <ecNumber evidence="4">3.1.3.84</ecNumber>
    </recommendedName>
</protein>
<dbReference type="Proteomes" id="UP000325579">
    <property type="component" value="Unassembled WGS sequence"/>
</dbReference>
<evidence type="ECO:0000313" key="10">
    <source>
        <dbReference type="EMBL" id="KAE8401999.1"/>
    </source>
</evidence>
<dbReference type="PANTHER" id="PTHR12521">
    <property type="entry name" value="PROTEIN C6ORF130"/>
    <property type="match status" value="1"/>
</dbReference>
<keyword evidence="6" id="KW-0378">Hydrolase</keyword>
<comment type="similarity">
    <text evidence="3">Belongs to the POA1 family.</text>
</comment>
<accession>A0A5N7D6U1</accession>
<comment type="similarity">
    <text evidence="2">Belongs to the MIF family.</text>
</comment>
<evidence type="ECO:0000256" key="2">
    <source>
        <dbReference type="ARBA" id="ARBA00005851"/>
    </source>
</evidence>
<evidence type="ECO:0000256" key="4">
    <source>
        <dbReference type="ARBA" id="ARBA00012983"/>
    </source>
</evidence>
<keyword evidence="11" id="KW-1185">Reference proteome</keyword>
<feature type="domain" description="Macro" evidence="9">
    <location>
        <begin position="366"/>
        <end position="567"/>
    </location>
</feature>
<dbReference type="SUPFAM" id="SSF52949">
    <property type="entry name" value="Macro domain-like"/>
    <property type="match status" value="1"/>
</dbReference>
<evidence type="ECO:0000256" key="6">
    <source>
        <dbReference type="ARBA" id="ARBA00022912"/>
    </source>
</evidence>
<reference evidence="10 11" key="1">
    <citation type="submission" date="2019-04" db="EMBL/GenBank/DDBJ databases">
        <authorList>
            <consortium name="DOE Joint Genome Institute"/>
            <person name="Mondo S."/>
            <person name="Kjaerbolling I."/>
            <person name="Vesth T."/>
            <person name="Frisvad J.C."/>
            <person name="Nybo J.L."/>
            <person name="Theobald S."/>
            <person name="Kildgaard S."/>
            <person name="Isbrandt T."/>
            <person name="Kuo A."/>
            <person name="Sato A."/>
            <person name="Lyhne E.K."/>
            <person name="Kogle M.E."/>
            <person name="Wiebenga A."/>
            <person name="Kun R.S."/>
            <person name="Lubbers R.J."/>
            <person name="Makela M.R."/>
            <person name="Barry K."/>
            <person name="Chovatia M."/>
            <person name="Clum A."/>
            <person name="Daum C."/>
            <person name="Haridas S."/>
            <person name="He G."/>
            <person name="LaButti K."/>
            <person name="Lipzen A."/>
            <person name="Riley R."/>
            <person name="Salamov A."/>
            <person name="Simmons B.A."/>
            <person name="Magnuson J.K."/>
            <person name="Henrissat B."/>
            <person name="Mortensen U.H."/>
            <person name="Larsen T.O."/>
            <person name="Devries R.P."/>
            <person name="Grigoriev I.V."/>
            <person name="Machida M."/>
            <person name="Baker S.E."/>
            <person name="Andersen M.R."/>
            <person name="Cantor M.N."/>
            <person name="Hua S.X."/>
        </authorList>
    </citation>
    <scope>NUCLEOTIDE SEQUENCE [LARGE SCALE GENOMIC DNA]</scope>
    <source>
        <strain evidence="10 11">CBS 119388</strain>
    </source>
</reference>
<dbReference type="OrthoDB" id="255819at2759"/>
<evidence type="ECO:0000256" key="1">
    <source>
        <dbReference type="ARBA" id="ARBA00002432"/>
    </source>
</evidence>
<gene>
    <name evidence="10" type="ORF">BDV37DRAFT_295689</name>
</gene>
<comment type="function">
    <text evidence="1">Highly specific phosphatase involved in the metabolism of ADP-ribose 1''-phosphate (Appr1p) which is produced as a consequence of tRNA splicing.</text>
</comment>
<evidence type="ECO:0000256" key="7">
    <source>
        <dbReference type="ARBA" id="ARBA00034427"/>
    </source>
</evidence>
<dbReference type="InterPro" id="IPR050892">
    <property type="entry name" value="ADP-ribose_metab_enzymes"/>
</dbReference>
<evidence type="ECO:0000256" key="8">
    <source>
        <dbReference type="SAM" id="MobiDB-lite"/>
    </source>
</evidence>
<sequence>MHLILWGHCMVSGQQKLDLSLLRRRHDPSPTSSASLSPTVPTLESPVSFQALAVRAVSDTTMTQPNKLDRPPARPSMFIEETDDDDSMLPKLTRGTPADPKSADVIGKSVEEEPVRRAKSQYFDGFFSARGQELSLRDRLSQTSVIVAELKLSKTVTDDEALVSVISSRLAHIYQRHESSMMVTIQQNVCIRFGALKDPAYLLKVYTLPCLIASITNIRRTALIQSALRDLLQIEPYRGVVLYLPVPEENFATNGVTYMGDIARHERHSDDDDPGILRNISRGLSRRLKSNSAHSAPRSEATTSSWDPETDARMSTSVRGNDSLHSEGSREAEAVSQGNSRGSKSLRHFLSRRVQNPTGGVDDKRDTLTMASKVTSSSIKEIQGDLFDAPDGAALIHACNCIGSWGGGIAKAFKQKYPAAYNIYHSHCQKYKFSPEYIVASDQPNNPQSSTRNRNIRLPEGTALIIPPQETDYRGKGKKHWIICLFTSRNFGKRVSPPEVIIQNTELAVADMVRQIHELRADESGIGELWSCRFNSGLFGVKWELSRRVLEESGLDFTVVRPEDEDE</sequence>
<dbReference type="Pfam" id="PF01187">
    <property type="entry name" value="MIF"/>
    <property type="match status" value="1"/>
</dbReference>
<feature type="compositionally biased region" description="Basic and acidic residues" evidence="8">
    <location>
        <begin position="322"/>
        <end position="333"/>
    </location>
</feature>
<feature type="region of interest" description="Disordered" evidence="8">
    <location>
        <begin position="287"/>
        <end position="350"/>
    </location>
</feature>
<dbReference type="Gene3D" id="3.40.220.10">
    <property type="entry name" value="Leucine Aminopeptidase, subunit E, domain 1"/>
    <property type="match status" value="1"/>
</dbReference>
<organism evidence="10 11">
    <name type="scientific">Aspergillus pseudonomiae</name>
    <dbReference type="NCBI Taxonomy" id="1506151"/>
    <lineage>
        <taxon>Eukaryota</taxon>
        <taxon>Fungi</taxon>
        <taxon>Dikarya</taxon>
        <taxon>Ascomycota</taxon>
        <taxon>Pezizomycotina</taxon>
        <taxon>Eurotiomycetes</taxon>
        <taxon>Eurotiomycetidae</taxon>
        <taxon>Eurotiales</taxon>
        <taxon>Aspergillaceae</taxon>
        <taxon>Aspergillus</taxon>
        <taxon>Aspergillus subgen. Circumdati</taxon>
    </lineage>
</organism>
<dbReference type="GO" id="GO:0004721">
    <property type="term" value="F:phosphoprotein phosphatase activity"/>
    <property type="evidence" value="ECO:0007669"/>
    <property type="project" value="UniProtKB-KW"/>
</dbReference>
<dbReference type="PROSITE" id="PS51154">
    <property type="entry name" value="MACRO"/>
    <property type="match status" value="1"/>
</dbReference>
<dbReference type="SUPFAM" id="SSF55331">
    <property type="entry name" value="Tautomerase/MIF"/>
    <property type="match status" value="1"/>
</dbReference>
<name>A0A5N7D6U1_9EURO</name>
<dbReference type="SMART" id="SM00506">
    <property type="entry name" value="A1pp"/>
    <property type="match status" value="1"/>
</dbReference>
<feature type="compositionally biased region" description="Polar residues" evidence="8">
    <location>
        <begin position="290"/>
        <end position="320"/>
    </location>
</feature>
<dbReference type="EC" id="3.1.3.84" evidence="4"/>
<evidence type="ECO:0000313" key="11">
    <source>
        <dbReference type="Proteomes" id="UP000325579"/>
    </source>
</evidence>
<dbReference type="EMBL" id="ML736793">
    <property type="protein sequence ID" value="KAE8401999.1"/>
    <property type="molecule type" value="Genomic_DNA"/>
</dbReference>
<keyword evidence="6" id="KW-0904">Protein phosphatase</keyword>
<evidence type="ECO:0000259" key="9">
    <source>
        <dbReference type="PROSITE" id="PS51154"/>
    </source>
</evidence>
<dbReference type="InterPro" id="IPR001398">
    <property type="entry name" value="Macrophage_inhib_fac"/>
</dbReference>
<dbReference type="InterPro" id="IPR002589">
    <property type="entry name" value="Macro_dom"/>
</dbReference>
<dbReference type="PANTHER" id="PTHR12521:SF0">
    <property type="entry name" value="ADP-RIBOSE GLYCOHYDROLASE OARD1"/>
    <property type="match status" value="1"/>
</dbReference>
<evidence type="ECO:0000256" key="3">
    <source>
        <dbReference type="ARBA" id="ARBA00006575"/>
    </source>
</evidence>
<dbReference type="Gene3D" id="3.30.429.10">
    <property type="entry name" value="Macrophage Migration Inhibitory Factor"/>
    <property type="match status" value="1"/>
</dbReference>
<evidence type="ECO:0000256" key="5">
    <source>
        <dbReference type="ARBA" id="ARBA00019744"/>
    </source>
</evidence>
<dbReference type="InterPro" id="IPR014347">
    <property type="entry name" value="Tautomerase/MIF_sf"/>
</dbReference>
<dbReference type="InterPro" id="IPR043472">
    <property type="entry name" value="Macro_dom-like"/>
</dbReference>
<dbReference type="AlphaFoldDB" id="A0A5N7D6U1"/>
<dbReference type="GeneID" id="43674639"/>
<comment type="catalytic activity">
    <reaction evidence="7">
        <text>ADP-alpha-D-ribose 1''-phosphate + H2O = ADP-D-ribose + phosphate</text>
        <dbReference type="Rhea" id="RHEA:25029"/>
        <dbReference type="ChEBI" id="CHEBI:15377"/>
        <dbReference type="ChEBI" id="CHEBI:43474"/>
        <dbReference type="ChEBI" id="CHEBI:57967"/>
        <dbReference type="ChEBI" id="CHEBI:58753"/>
        <dbReference type="EC" id="3.1.3.84"/>
    </reaction>
</comment>